<feature type="region of interest" description="Disordered" evidence="1">
    <location>
        <begin position="1"/>
        <end position="130"/>
    </location>
</feature>
<feature type="compositionally biased region" description="Basic and acidic residues" evidence="1">
    <location>
        <begin position="81"/>
        <end position="92"/>
    </location>
</feature>
<evidence type="ECO:0000256" key="1">
    <source>
        <dbReference type="SAM" id="MobiDB-lite"/>
    </source>
</evidence>
<reference evidence="2" key="1">
    <citation type="submission" date="2023-02" db="EMBL/GenBank/DDBJ databases">
        <title>Actinokineospora globicatena NBRC 15670.</title>
        <authorList>
            <person name="Ichikawa N."/>
            <person name="Sato H."/>
            <person name="Tonouchi N."/>
        </authorList>
    </citation>
    <scope>NUCLEOTIDE SEQUENCE</scope>
    <source>
        <strain evidence="2">NBRC 15670</strain>
    </source>
</reference>
<dbReference type="Proteomes" id="UP001165042">
    <property type="component" value="Unassembled WGS sequence"/>
</dbReference>
<dbReference type="RefSeq" id="WP_285470708.1">
    <property type="nucleotide sequence ID" value="NZ_BAAAVC010000013.1"/>
</dbReference>
<evidence type="ECO:0008006" key="4">
    <source>
        <dbReference type="Google" id="ProtNLM"/>
    </source>
</evidence>
<keyword evidence="3" id="KW-1185">Reference proteome</keyword>
<gene>
    <name evidence="2" type="ORF">Aglo03_00520</name>
</gene>
<feature type="compositionally biased region" description="Basic and acidic residues" evidence="1">
    <location>
        <begin position="48"/>
        <end position="61"/>
    </location>
</feature>
<feature type="compositionally biased region" description="Basic and acidic residues" evidence="1">
    <location>
        <begin position="103"/>
        <end position="115"/>
    </location>
</feature>
<evidence type="ECO:0000313" key="2">
    <source>
        <dbReference type="EMBL" id="GLW89236.1"/>
    </source>
</evidence>
<protein>
    <recommendedName>
        <fullName evidence="4">DUF5709 domain-containing protein</fullName>
    </recommendedName>
</protein>
<comment type="caution">
    <text evidence="2">The sequence shown here is derived from an EMBL/GenBank/DDBJ whole genome shotgun (WGS) entry which is preliminary data.</text>
</comment>
<evidence type="ECO:0000313" key="3">
    <source>
        <dbReference type="Proteomes" id="UP001165042"/>
    </source>
</evidence>
<accession>A0A9W6QE59</accession>
<feature type="compositionally biased region" description="Basic and acidic residues" evidence="1">
    <location>
        <begin position="32"/>
        <end position="41"/>
    </location>
</feature>
<proteinExistence type="predicted"/>
<name>A0A9W6QE59_9PSEU</name>
<dbReference type="EMBL" id="BSSD01000001">
    <property type="protein sequence ID" value="GLW89236.1"/>
    <property type="molecule type" value="Genomic_DNA"/>
</dbReference>
<organism evidence="2 3">
    <name type="scientific">Actinokineospora globicatena</name>
    <dbReference type="NCBI Taxonomy" id="103729"/>
    <lineage>
        <taxon>Bacteria</taxon>
        <taxon>Bacillati</taxon>
        <taxon>Actinomycetota</taxon>
        <taxon>Actinomycetes</taxon>
        <taxon>Pseudonocardiales</taxon>
        <taxon>Pseudonocardiaceae</taxon>
        <taxon>Actinokineospora</taxon>
    </lineage>
</organism>
<dbReference type="AlphaFoldDB" id="A0A9W6QE59"/>
<sequence length="130" mass="13955">MSDDGYGSGLSQAESLDEDNLRVDPLEEGIEPAEHWAEADKFGMTAAEQREGESLDQRLAEEEPDVAVVDEPQGPTTPLSHVDDRIDARSPDVDDPAPPEPSHPLHTEAERRGQAADEAGGSVAESLREG</sequence>